<evidence type="ECO:0000313" key="4">
    <source>
        <dbReference type="Proteomes" id="UP000095300"/>
    </source>
</evidence>
<dbReference type="PANTHER" id="PTHR21721">
    <property type="entry name" value="GH09876P-RELATED"/>
    <property type="match status" value="1"/>
</dbReference>
<feature type="chain" id="PRO_5009325397" description="DUF753 domain-containing protein" evidence="1">
    <location>
        <begin position="35"/>
        <end position="239"/>
    </location>
</feature>
<sequence>MQSTSYLHYASYCGRKTFLVLILFSTLQVGVIRAELSCHYCKGINCIRTTYKGVEKCTSDVSVCATVFNGETVEAQGCLDTIEENLREKCRGSAVDHLNQCHKCNEDLCNEWAPSDFQCIQCDSKKDPNCAKHGEDLEIQPSRCPISRTPNMLCYALKDGDTITRGCSSTLQEQKTCMTSEECFVCNPLILPACNNILLKDGPPKPKPTSKPNPNAGSAISIRVEHYLILLVAYACKYF</sequence>
<accession>A0A1I8NRX7</accession>
<evidence type="ECO:0000256" key="1">
    <source>
        <dbReference type="SAM" id="SignalP"/>
    </source>
</evidence>
<dbReference type="Proteomes" id="UP000095300">
    <property type="component" value="Unassembled WGS sequence"/>
</dbReference>
<dbReference type="AlphaFoldDB" id="A0A1I8NRX7"/>
<protein>
    <recommendedName>
        <fullName evidence="2">DUF753 domain-containing protein</fullName>
    </recommendedName>
</protein>
<dbReference type="OrthoDB" id="7943935at2759"/>
<evidence type="ECO:0000313" key="3">
    <source>
        <dbReference type="EnsemblMetazoa" id="SCAU001506-PA"/>
    </source>
</evidence>
<dbReference type="STRING" id="35570.A0A1I8NRX7"/>
<dbReference type="KEGG" id="scac:106081343"/>
<proteinExistence type="predicted"/>
<dbReference type="EnsemblMetazoa" id="SCAU001506-RA">
    <property type="protein sequence ID" value="SCAU001506-PA"/>
    <property type="gene ID" value="SCAU001506"/>
</dbReference>
<keyword evidence="1" id="KW-0732">Signal</keyword>
<dbReference type="InterPro" id="IPR008472">
    <property type="entry name" value="DUF753"/>
</dbReference>
<keyword evidence="4" id="KW-1185">Reference proteome</keyword>
<reference evidence="3" key="1">
    <citation type="submission" date="2020-05" db="UniProtKB">
        <authorList>
            <consortium name="EnsemblMetazoa"/>
        </authorList>
    </citation>
    <scope>IDENTIFICATION</scope>
    <source>
        <strain evidence="3">USDA</strain>
    </source>
</reference>
<gene>
    <name evidence="3" type="primary">106081343</name>
</gene>
<feature type="domain" description="DUF753" evidence="2">
    <location>
        <begin position="118"/>
        <end position="188"/>
    </location>
</feature>
<dbReference type="VEuPathDB" id="VectorBase:SCAU001506"/>
<name>A0A1I8NRX7_STOCA</name>
<dbReference type="Pfam" id="PF05444">
    <property type="entry name" value="DUF753"/>
    <property type="match status" value="1"/>
</dbReference>
<feature type="signal peptide" evidence="1">
    <location>
        <begin position="1"/>
        <end position="34"/>
    </location>
</feature>
<evidence type="ECO:0000259" key="2">
    <source>
        <dbReference type="Pfam" id="PF05444"/>
    </source>
</evidence>
<dbReference type="PANTHER" id="PTHR21721:SF26">
    <property type="entry name" value="DUF753 DOMAIN-CONTAINING PROTEIN-RELATED"/>
    <property type="match status" value="1"/>
</dbReference>
<organism evidence="3 4">
    <name type="scientific">Stomoxys calcitrans</name>
    <name type="common">Stable fly</name>
    <name type="synonym">Conops calcitrans</name>
    <dbReference type="NCBI Taxonomy" id="35570"/>
    <lineage>
        <taxon>Eukaryota</taxon>
        <taxon>Metazoa</taxon>
        <taxon>Ecdysozoa</taxon>
        <taxon>Arthropoda</taxon>
        <taxon>Hexapoda</taxon>
        <taxon>Insecta</taxon>
        <taxon>Pterygota</taxon>
        <taxon>Neoptera</taxon>
        <taxon>Endopterygota</taxon>
        <taxon>Diptera</taxon>
        <taxon>Brachycera</taxon>
        <taxon>Muscomorpha</taxon>
        <taxon>Muscoidea</taxon>
        <taxon>Muscidae</taxon>
        <taxon>Stomoxys</taxon>
    </lineage>
</organism>